<evidence type="ECO:0000256" key="2">
    <source>
        <dbReference type="RuleBase" id="RU362080"/>
    </source>
</evidence>
<evidence type="ECO:0000256" key="1">
    <source>
        <dbReference type="ARBA" id="ARBA00009981"/>
    </source>
</evidence>
<dbReference type="Gene3D" id="3.40.1620.10">
    <property type="entry name" value="YefM-like domain"/>
    <property type="match status" value="1"/>
</dbReference>
<dbReference type="InterPro" id="IPR036165">
    <property type="entry name" value="YefM-like_sf"/>
</dbReference>
<protein>
    <recommendedName>
        <fullName evidence="2">Antitoxin</fullName>
    </recommendedName>
</protein>
<dbReference type="InterPro" id="IPR006442">
    <property type="entry name" value="Antitoxin_Phd/YefM"/>
</dbReference>
<comment type="function">
    <text evidence="2">Antitoxin component of a type II toxin-antitoxin (TA) system.</text>
</comment>
<evidence type="ECO:0000313" key="4">
    <source>
        <dbReference type="EMBL" id="SNT49101.1"/>
    </source>
</evidence>
<name>A0A239N2D6_9ACTN</name>
<reference evidence="4 5" key="1">
    <citation type="submission" date="2017-06" db="EMBL/GenBank/DDBJ databases">
        <authorList>
            <person name="Kim H.J."/>
            <person name="Triplett B.A."/>
        </authorList>
    </citation>
    <scope>NUCLEOTIDE SEQUENCE [LARGE SCALE GENOMIC DNA]</scope>
    <source>
        <strain evidence="4 5">DSM 44715</strain>
    </source>
</reference>
<accession>A0A239N2D6</accession>
<dbReference type="Pfam" id="PF02604">
    <property type="entry name" value="PhdYeFM_antitox"/>
    <property type="match status" value="1"/>
</dbReference>
<dbReference type="Proteomes" id="UP000198318">
    <property type="component" value="Unassembled WGS sequence"/>
</dbReference>
<comment type="similarity">
    <text evidence="1 2">Belongs to the phD/YefM antitoxin family.</text>
</comment>
<dbReference type="AlphaFoldDB" id="A0A239N2D6"/>
<evidence type="ECO:0000313" key="5">
    <source>
        <dbReference type="Proteomes" id="UP000198318"/>
    </source>
</evidence>
<dbReference type="NCBIfam" id="TIGR01552">
    <property type="entry name" value="phd_fam"/>
    <property type="match status" value="1"/>
</dbReference>
<sequence>MRRGRPDDVRYRMNDVEIAVTQARKIFAELLNRVVYGGEEVVLTRHGKTVAAIVSAEDLELLRQVRSARLDLSRAEMPTADEGARGMPEESPLRIAARYQAPGRRPGFGR</sequence>
<evidence type="ECO:0000256" key="3">
    <source>
        <dbReference type="SAM" id="MobiDB-lite"/>
    </source>
</evidence>
<feature type="region of interest" description="Disordered" evidence="3">
    <location>
        <begin position="74"/>
        <end position="110"/>
    </location>
</feature>
<dbReference type="SUPFAM" id="SSF143120">
    <property type="entry name" value="YefM-like"/>
    <property type="match status" value="1"/>
</dbReference>
<organism evidence="4 5">
    <name type="scientific">Actinomadura meyerae</name>
    <dbReference type="NCBI Taxonomy" id="240840"/>
    <lineage>
        <taxon>Bacteria</taxon>
        <taxon>Bacillati</taxon>
        <taxon>Actinomycetota</taxon>
        <taxon>Actinomycetes</taxon>
        <taxon>Streptosporangiales</taxon>
        <taxon>Thermomonosporaceae</taxon>
        <taxon>Actinomadura</taxon>
    </lineage>
</organism>
<keyword evidence="5" id="KW-1185">Reference proteome</keyword>
<dbReference type="EMBL" id="FZOR01000035">
    <property type="protein sequence ID" value="SNT49101.1"/>
    <property type="molecule type" value="Genomic_DNA"/>
</dbReference>
<proteinExistence type="inferred from homology"/>
<feature type="compositionally biased region" description="Basic and acidic residues" evidence="3">
    <location>
        <begin position="82"/>
        <end position="92"/>
    </location>
</feature>
<gene>
    <name evidence="4" type="ORF">SAMN05443665_103551</name>
</gene>